<feature type="domain" description="Methyltransferase" evidence="5">
    <location>
        <begin position="71"/>
        <end position="167"/>
    </location>
</feature>
<comment type="caution">
    <text evidence="3">Lacks conserved residue(s) required for the propagation of feature annotation.</text>
</comment>
<comment type="function">
    <text evidence="3">Catalyzes the conversion of S-adenosyl-L-methionine (SAM) to carboxy-S-adenosyl-L-methionine (Cx-SAM).</text>
</comment>
<dbReference type="RefSeq" id="WP_166276613.1">
    <property type="nucleotide sequence ID" value="NZ_JTHE03000100.1"/>
</dbReference>
<evidence type="ECO:0000256" key="1">
    <source>
        <dbReference type="ARBA" id="ARBA00022679"/>
    </source>
</evidence>
<dbReference type="GO" id="GO:0008168">
    <property type="term" value="F:methyltransferase activity"/>
    <property type="evidence" value="ECO:0007669"/>
    <property type="project" value="UniProtKB-KW"/>
</dbReference>
<dbReference type="EMBL" id="JTHE03000100">
    <property type="protein sequence ID" value="MCM1984596.1"/>
    <property type="molecule type" value="Genomic_DNA"/>
</dbReference>
<comment type="catalytic activity">
    <reaction evidence="3">
        <text>prephenate + S-adenosyl-L-methionine = carboxy-S-adenosyl-L-methionine + 3-phenylpyruvate + H2O</text>
        <dbReference type="Rhea" id="RHEA:51692"/>
        <dbReference type="ChEBI" id="CHEBI:15377"/>
        <dbReference type="ChEBI" id="CHEBI:18005"/>
        <dbReference type="ChEBI" id="CHEBI:29934"/>
        <dbReference type="ChEBI" id="CHEBI:59789"/>
        <dbReference type="ChEBI" id="CHEBI:134278"/>
    </reaction>
</comment>
<dbReference type="InterPro" id="IPR005271">
    <property type="entry name" value="CmoA"/>
</dbReference>
<reference evidence="6 7" key="1">
    <citation type="journal article" date="2015" name="Genome Announc.">
        <title>Draft Genome Sequence of Filamentous Marine Cyanobacterium Lyngbya confervoides Strain BDU141951.</title>
        <authorList>
            <person name="Chandrababunaidu M.M."/>
            <person name="Sen D."/>
            <person name="Tripathy S."/>
        </authorList>
    </citation>
    <scope>NUCLEOTIDE SEQUENCE [LARGE SCALE GENOMIC DNA]</scope>
    <source>
        <strain evidence="6 7">BDU141951</strain>
    </source>
</reference>
<dbReference type="EC" id="2.1.3.-" evidence="3"/>
<dbReference type="InterPro" id="IPR041698">
    <property type="entry name" value="Methyltransf_25"/>
</dbReference>
<organism evidence="6 7">
    <name type="scientific">Lyngbya confervoides BDU141951</name>
    <dbReference type="NCBI Taxonomy" id="1574623"/>
    <lineage>
        <taxon>Bacteria</taxon>
        <taxon>Bacillati</taxon>
        <taxon>Cyanobacteriota</taxon>
        <taxon>Cyanophyceae</taxon>
        <taxon>Oscillatoriophycideae</taxon>
        <taxon>Oscillatoriales</taxon>
        <taxon>Microcoleaceae</taxon>
        <taxon>Lyngbya</taxon>
    </lineage>
</organism>
<evidence type="ECO:0000256" key="4">
    <source>
        <dbReference type="PIRSR" id="PIRSR006325-1"/>
    </source>
</evidence>
<keyword evidence="2 3" id="KW-0949">S-adenosyl-L-methionine</keyword>
<proteinExistence type="inferred from homology"/>
<dbReference type="Pfam" id="PF13649">
    <property type="entry name" value="Methyltransf_25"/>
    <property type="match status" value="1"/>
</dbReference>
<dbReference type="PANTHER" id="PTHR43861">
    <property type="entry name" value="TRANS-ACONITATE 2-METHYLTRANSFERASE-RELATED"/>
    <property type="match status" value="1"/>
</dbReference>
<dbReference type="PIRSF" id="PIRSF006325">
    <property type="entry name" value="MeTrfase_bac"/>
    <property type="match status" value="1"/>
</dbReference>
<feature type="binding site" evidence="3 4">
    <location>
        <begin position="74"/>
        <end position="76"/>
    </location>
    <ligand>
        <name>S-adenosyl-L-methionine</name>
        <dbReference type="ChEBI" id="CHEBI:59789"/>
    </ligand>
</feature>
<evidence type="ECO:0000256" key="3">
    <source>
        <dbReference type="HAMAP-Rule" id="MF_01589"/>
    </source>
</evidence>
<keyword evidence="6" id="KW-0489">Methyltransferase</keyword>
<dbReference type="Gene3D" id="3.40.50.150">
    <property type="entry name" value="Vaccinia Virus protein VP39"/>
    <property type="match status" value="1"/>
</dbReference>
<feature type="binding site" evidence="3 4">
    <location>
        <position position="141"/>
    </location>
    <ligand>
        <name>S-adenosyl-L-methionine</name>
        <dbReference type="ChEBI" id="CHEBI:59789"/>
    </ligand>
</feature>
<comment type="caution">
    <text evidence="6">The sequence shown here is derived from an EMBL/GenBank/DDBJ whole genome shotgun (WGS) entry which is preliminary data.</text>
</comment>
<dbReference type="HAMAP" id="MF_01589">
    <property type="entry name" value="Cx_SAM_synthase"/>
    <property type="match status" value="1"/>
</dbReference>
<accession>A0ABD4T7S3</accession>
<feature type="binding site" evidence="3 4">
    <location>
        <position position="49"/>
    </location>
    <ligand>
        <name>S-adenosyl-L-methionine</name>
        <dbReference type="ChEBI" id="CHEBI:59789"/>
    </ligand>
</feature>
<evidence type="ECO:0000256" key="2">
    <source>
        <dbReference type="ARBA" id="ARBA00022691"/>
    </source>
</evidence>
<evidence type="ECO:0000313" key="7">
    <source>
        <dbReference type="Proteomes" id="UP000031561"/>
    </source>
</evidence>
<dbReference type="SUPFAM" id="SSF53335">
    <property type="entry name" value="S-adenosyl-L-methionine-dependent methyltransferases"/>
    <property type="match status" value="1"/>
</dbReference>
<dbReference type="InterPro" id="IPR029063">
    <property type="entry name" value="SAM-dependent_MTases_sf"/>
</dbReference>
<sequence>MPNPDPSDLHLVSDPDTLFLNGVWPKPFEFDAEVARVFDDMVSRSVPLYRDVLVSAAQWAIAYYQPQTKLVDVGCSTGTFLEFLGRMMPEPAQLVGLDSAQPMIDRAQEKLAPLSATHTLELVCGSATDYSFAHSSVVIMNYTLQFLPLKQRRSLLLQIYQGLEPGGLLYLSEKVVSPFPQLQETIMQQYERFKVNNGYAQREVERKKEALEQVLVPLSEPQLRDLLQASGFTTLDSLIKQHNFMTFVALKNPA</sequence>
<dbReference type="AlphaFoldDB" id="A0ABD4T7S3"/>
<dbReference type="GO" id="GO:1904047">
    <property type="term" value="F:S-adenosyl-L-methionine binding"/>
    <property type="evidence" value="ECO:0007669"/>
    <property type="project" value="UniProtKB-UniRule"/>
</dbReference>
<dbReference type="GO" id="GO:0016743">
    <property type="term" value="F:carboxyl- or carbamoyltransferase activity"/>
    <property type="evidence" value="ECO:0007669"/>
    <property type="project" value="UniProtKB-UniRule"/>
</dbReference>
<name>A0ABD4T7S3_9CYAN</name>
<keyword evidence="1 3" id="KW-0808">Transferase</keyword>
<dbReference type="CDD" id="cd02440">
    <property type="entry name" value="AdoMet_MTases"/>
    <property type="match status" value="1"/>
</dbReference>
<dbReference type="Proteomes" id="UP000031561">
    <property type="component" value="Unassembled WGS sequence"/>
</dbReference>
<evidence type="ECO:0000313" key="6">
    <source>
        <dbReference type="EMBL" id="MCM1984596.1"/>
    </source>
</evidence>
<keyword evidence="7" id="KW-1185">Reference proteome</keyword>
<dbReference type="GO" id="GO:0032259">
    <property type="term" value="P:methylation"/>
    <property type="evidence" value="ECO:0007669"/>
    <property type="project" value="UniProtKB-KW"/>
</dbReference>
<gene>
    <name evidence="3" type="primary">cmoA</name>
    <name evidence="6" type="ORF">QQ91_0017365</name>
</gene>
<evidence type="ECO:0000259" key="5">
    <source>
        <dbReference type="Pfam" id="PF13649"/>
    </source>
</evidence>
<comment type="similarity">
    <text evidence="3">Belongs to the class I-like SAM-binding methyltransferase superfamily. Cx-SAM synthase family.</text>
</comment>
<dbReference type="PANTHER" id="PTHR43861:SF2">
    <property type="entry name" value="CARBOXY-S-ADENOSYL-L-METHIONINE SYNTHASE"/>
    <property type="match status" value="1"/>
</dbReference>
<protein>
    <recommendedName>
        <fullName evidence="3">Carboxy-S-adenosyl-L-methionine synthase</fullName>
        <shortName evidence="3">Cx-SAM synthase</shortName>
        <ecNumber evidence="3">2.1.3.-</ecNumber>
    </recommendedName>
</protein>